<dbReference type="EMBL" id="WHVB01000009">
    <property type="protein sequence ID" value="KAF8479782.1"/>
    <property type="molecule type" value="Genomic_DNA"/>
</dbReference>
<organism evidence="1 2">
    <name type="scientific">Russula ochroleuca</name>
    <dbReference type="NCBI Taxonomy" id="152965"/>
    <lineage>
        <taxon>Eukaryota</taxon>
        <taxon>Fungi</taxon>
        <taxon>Dikarya</taxon>
        <taxon>Basidiomycota</taxon>
        <taxon>Agaricomycotina</taxon>
        <taxon>Agaricomycetes</taxon>
        <taxon>Russulales</taxon>
        <taxon>Russulaceae</taxon>
        <taxon>Russula</taxon>
    </lineage>
</organism>
<protein>
    <submittedName>
        <fullName evidence="1">Uncharacterized protein</fullName>
    </submittedName>
</protein>
<reference evidence="1" key="1">
    <citation type="submission" date="2019-10" db="EMBL/GenBank/DDBJ databases">
        <authorList>
            <consortium name="DOE Joint Genome Institute"/>
            <person name="Kuo A."/>
            <person name="Miyauchi S."/>
            <person name="Kiss E."/>
            <person name="Drula E."/>
            <person name="Kohler A."/>
            <person name="Sanchez-Garcia M."/>
            <person name="Andreopoulos B."/>
            <person name="Barry K.W."/>
            <person name="Bonito G."/>
            <person name="Buee M."/>
            <person name="Carver A."/>
            <person name="Chen C."/>
            <person name="Cichocki N."/>
            <person name="Clum A."/>
            <person name="Culley D."/>
            <person name="Crous P.W."/>
            <person name="Fauchery L."/>
            <person name="Girlanda M."/>
            <person name="Hayes R."/>
            <person name="Keri Z."/>
            <person name="LaButti K."/>
            <person name="Lipzen A."/>
            <person name="Lombard V."/>
            <person name="Magnuson J."/>
            <person name="Maillard F."/>
            <person name="Morin E."/>
            <person name="Murat C."/>
            <person name="Nolan M."/>
            <person name="Ohm R."/>
            <person name="Pangilinan J."/>
            <person name="Pereira M."/>
            <person name="Perotto S."/>
            <person name="Peter M."/>
            <person name="Riley R."/>
            <person name="Sitrit Y."/>
            <person name="Stielow B."/>
            <person name="Szollosi G."/>
            <person name="Zifcakova L."/>
            <person name="Stursova M."/>
            <person name="Spatafora J.W."/>
            <person name="Tedersoo L."/>
            <person name="Vaario L.-M."/>
            <person name="Yamada A."/>
            <person name="Yan M."/>
            <person name="Wang P."/>
            <person name="Xu J."/>
            <person name="Bruns T."/>
            <person name="Baldrian P."/>
            <person name="Vilgalys R."/>
            <person name="Henrissat B."/>
            <person name="Grigoriev I.V."/>
            <person name="Hibbett D."/>
            <person name="Nagy L.G."/>
            <person name="Martin F.M."/>
        </authorList>
    </citation>
    <scope>NUCLEOTIDE SEQUENCE</scope>
    <source>
        <strain evidence="1">Prilba</strain>
    </source>
</reference>
<evidence type="ECO:0000313" key="2">
    <source>
        <dbReference type="Proteomes" id="UP000759537"/>
    </source>
</evidence>
<dbReference type="Proteomes" id="UP000759537">
    <property type="component" value="Unassembled WGS sequence"/>
</dbReference>
<dbReference type="OrthoDB" id="3269405at2759"/>
<keyword evidence="2" id="KW-1185">Reference proteome</keyword>
<gene>
    <name evidence="1" type="ORF">DFH94DRAFT_832611</name>
</gene>
<name>A0A9P5MVM0_9AGAM</name>
<reference evidence="1" key="2">
    <citation type="journal article" date="2020" name="Nat. Commun.">
        <title>Large-scale genome sequencing of mycorrhizal fungi provides insights into the early evolution of symbiotic traits.</title>
        <authorList>
            <person name="Miyauchi S."/>
            <person name="Kiss E."/>
            <person name="Kuo A."/>
            <person name="Drula E."/>
            <person name="Kohler A."/>
            <person name="Sanchez-Garcia M."/>
            <person name="Morin E."/>
            <person name="Andreopoulos B."/>
            <person name="Barry K.W."/>
            <person name="Bonito G."/>
            <person name="Buee M."/>
            <person name="Carver A."/>
            <person name="Chen C."/>
            <person name="Cichocki N."/>
            <person name="Clum A."/>
            <person name="Culley D."/>
            <person name="Crous P.W."/>
            <person name="Fauchery L."/>
            <person name="Girlanda M."/>
            <person name="Hayes R.D."/>
            <person name="Keri Z."/>
            <person name="LaButti K."/>
            <person name="Lipzen A."/>
            <person name="Lombard V."/>
            <person name="Magnuson J."/>
            <person name="Maillard F."/>
            <person name="Murat C."/>
            <person name="Nolan M."/>
            <person name="Ohm R.A."/>
            <person name="Pangilinan J."/>
            <person name="Pereira M.F."/>
            <person name="Perotto S."/>
            <person name="Peter M."/>
            <person name="Pfister S."/>
            <person name="Riley R."/>
            <person name="Sitrit Y."/>
            <person name="Stielow J.B."/>
            <person name="Szollosi G."/>
            <person name="Zifcakova L."/>
            <person name="Stursova M."/>
            <person name="Spatafora J.W."/>
            <person name="Tedersoo L."/>
            <person name="Vaario L.M."/>
            <person name="Yamada A."/>
            <person name="Yan M."/>
            <person name="Wang P."/>
            <person name="Xu J."/>
            <person name="Bruns T."/>
            <person name="Baldrian P."/>
            <person name="Vilgalys R."/>
            <person name="Dunand C."/>
            <person name="Henrissat B."/>
            <person name="Grigoriev I.V."/>
            <person name="Hibbett D."/>
            <person name="Nagy L.G."/>
            <person name="Martin F.M."/>
        </authorList>
    </citation>
    <scope>NUCLEOTIDE SEQUENCE</scope>
    <source>
        <strain evidence="1">Prilba</strain>
    </source>
</reference>
<evidence type="ECO:0000313" key="1">
    <source>
        <dbReference type="EMBL" id="KAF8479782.1"/>
    </source>
</evidence>
<accession>A0A9P5MVM0</accession>
<comment type="caution">
    <text evidence="1">The sequence shown here is derived from an EMBL/GenBank/DDBJ whole genome shotgun (WGS) entry which is preliminary data.</text>
</comment>
<proteinExistence type="predicted"/>
<sequence>MSYTPDLLIDGYISQSFSPNSAEDYLHHLLKTDQSGLNQSCQTLLKPDGSGVLFVVRSIPENFSPTPFAQDRDGRPLWLLDYSIVRMGTVIPQARWSPDNVADHRNHVAEAILQMPIFFMQKNGILGLSLDDAINGRCQTLRDARVQAQLGGKTTTHIRIAWPGYNEFKRQVQIRDETPAKNPITIGKFAHHVGRSIEAFLRNLTPNQTQRAEFDHWTIGQGGINPIDIRIIGIIHVSAGSWMPILQLCDVWIL</sequence>
<dbReference type="AlphaFoldDB" id="A0A9P5MVM0"/>